<dbReference type="EMBL" id="ABEU02000001">
    <property type="protein sequence ID" value="PNR63301.1"/>
    <property type="molecule type" value="Genomic_DNA"/>
</dbReference>
<evidence type="ECO:0000313" key="3">
    <source>
        <dbReference type="Proteomes" id="UP000006727"/>
    </source>
</evidence>
<keyword evidence="3" id="KW-1185">Reference proteome</keyword>
<dbReference type="Proteomes" id="UP000006727">
    <property type="component" value="Chromosome 1"/>
</dbReference>
<accession>A0A2K1LBA9</accession>
<dbReference type="Gramene" id="Pp3c1_37130V3.1">
    <property type="protein sequence ID" value="Pp3c1_37130V3.1"/>
    <property type="gene ID" value="Pp3c1_37130"/>
</dbReference>
<dbReference type="InParanoid" id="A0A2K1LBA9"/>
<reference evidence="1 3" key="2">
    <citation type="journal article" date="2018" name="Plant J.">
        <title>The Physcomitrella patens chromosome-scale assembly reveals moss genome structure and evolution.</title>
        <authorList>
            <person name="Lang D."/>
            <person name="Ullrich K.K."/>
            <person name="Murat F."/>
            <person name="Fuchs J."/>
            <person name="Jenkins J."/>
            <person name="Haas F.B."/>
            <person name="Piednoel M."/>
            <person name="Gundlach H."/>
            <person name="Van Bel M."/>
            <person name="Meyberg R."/>
            <person name="Vives C."/>
            <person name="Morata J."/>
            <person name="Symeonidi A."/>
            <person name="Hiss M."/>
            <person name="Muchero W."/>
            <person name="Kamisugi Y."/>
            <person name="Saleh O."/>
            <person name="Blanc G."/>
            <person name="Decker E.L."/>
            <person name="van Gessel N."/>
            <person name="Grimwood J."/>
            <person name="Hayes R.D."/>
            <person name="Graham S.W."/>
            <person name="Gunter L.E."/>
            <person name="McDaniel S.F."/>
            <person name="Hoernstein S.N.W."/>
            <person name="Larsson A."/>
            <person name="Li F.W."/>
            <person name="Perroud P.F."/>
            <person name="Phillips J."/>
            <person name="Ranjan P."/>
            <person name="Rokshar D.S."/>
            <person name="Rothfels C.J."/>
            <person name="Schneider L."/>
            <person name="Shu S."/>
            <person name="Stevenson D.W."/>
            <person name="Thummler F."/>
            <person name="Tillich M."/>
            <person name="Villarreal Aguilar J.C."/>
            <person name="Widiez T."/>
            <person name="Wong G.K."/>
            <person name="Wymore A."/>
            <person name="Zhang Y."/>
            <person name="Zimmer A.D."/>
            <person name="Quatrano R.S."/>
            <person name="Mayer K.F.X."/>
            <person name="Goodstein D."/>
            <person name="Casacuberta J.M."/>
            <person name="Vandepoele K."/>
            <person name="Reski R."/>
            <person name="Cuming A.C."/>
            <person name="Tuskan G.A."/>
            <person name="Maumus F."/>
            <person name="Salse J."/>
            <person name="Schmutz J."/>
            <person name="Rensing S.A."/>
        </authorList>
    </citation>
    <scope>NUCLEOTIDE SEQUENCE [LARGE SCALE GENOMIC DNA]</scope>
    <source>
        <strain evidence="2 3">cv. Gransden 2004</strain>
    </source>
</reference>
<evidence type="ECO:0000313" key="1">
    <source>
        <dbReference type="EMBL" id="PNR63301.1"/>
    </source>
</evidence>
<protein>
    <recommendedName>
        <fullName evidence="4">Integrase catalytic domain-containing protein</fullName>
    </recommendedName>
</protein>
<dbReference type="SUPFAM" id="SSF53098">
    <property type="entry name" value="Ribonuclease H-like"/>
    <property type="match status" value="1"/>
</dbReference>
<dbReference type="Gene3D" id="3.30.420.10">
    <property type="entry name" value="Ribonuclease H-like superfamily/Ribonuclease H"/>
    <property type="match status" value="1"/>
</dbReference>
<dbReference type="AlphaFoldDB" id="A0A2K1LBA9"/>
<reference evidence="2" key="3">
    <citation type="submission" date="2020-12" db="UniProtKB">
        <authorList>
            <consortium name="EnsemblPlants"/>
        </authorList>
    </citation>
    <scope>IDENTIFICATION</scope>
</reference>
<dbReference type="EnsemblPlants" id="Pp3c1_37130V3.1">
    <property type="protein sequence ID" value="Pp3c1_37130V3.1"/>
    <property type="gene ID" value="Pp3c1_37130"/>
</dbReference>
<dbReference type="InterPro" id="IPR036397">
    <property type="entry name" value="RNaseH_sf"/>
</dbReference>
<dbReference type="InterPro" id="IPR012337">
    <property type="entry name" value="RNaseH-like_sf"/>
</dbReference>
<evidence type="ECO:0000313" key="2">
    <source>
        <dbReference type="EnsemblPlants" id="Pp3c1_37130V3.1"/>
    </source>
</evidence>
<gene>
    <name evidence="1" type="ORF">PHYPA_001726</name>
</gene>
<proteinExistence type="predicted"/>
<organism evidence="1">
    <name type="scientific">Physcomitrium patens</name>
    <name type="common">Spreading-leaved earth moss</name>
    <name type="synonym">Physcomitrella patens</name>
    <dbReference type="NCBI Taxonomy" id="3218"/>
    <lineage>
        <taxon>Eukaryota</taxon>
        <taxon>Viridiplantae</taxon>
        <taxon>Streptophyta</taxon>
        <taxon>Embryophyta</taxon>
        <taxon>Bryophyta</taxon>
        <taxon>Bryophytina</taxon>
        <taxon>Bryopsida</taxon>
        <taxon>Funariidae</taxon>
        <taxon>Funariales</taxon>
        <taxon>Funariaceae</taxon>
        <taxon>Physcomitrium</taxon>
    </lineage>
</organism>
<reference evidence="1 3" key="1">
    <citation type="journal article" date="2008" name="Science">
        <title>The Physcomitrella genome reveals evolutionary insights into the conquest of land by plants.</title>
        <authorList>
            <person name="Rensing S."/>
            <person name="Lang D."/>
            <person name="Zimmer A."/>
            <person name="Terry A."/>
            <person name="Salamov A."/>
            <person name="Shapiro H."/>
            <person name="Nishiyama T."/>
            <person name="Perroud P.-F."/>
            <person name="Lindquist E."/>
            <person name="Kamisugi Y."/>
            <person name="Tanahashi T."/>
            <person name="Sakakibara K."/>
            <person name="Fujita T."/>
            <person name="Oishi K."/>
            <person name="Shin-I T."/>
            <person name="Kuroki Y."/>
            <person name="Toyoda A."/>
            <person name="Suzuki Y."/>
            <person name="Hashimoto A."/>
            <person name="Yamaguchi K."/>
            <person name="Sugano A."/>
            <person name="Kohara Y."/>
            <person name="Fujiyama A."/>
            <person name="Anterola A."/>
            <person name="Aoki S."/>
            <person name="Ashton N."/>
            <person name="Barbazuk W.B."/>
            <person name="Barker E."/>
            <person name="Bennetzen J."/>
            <person name="Bezanilla M."/>
            <person name="Blankenship R."/>
            <person name="Cho S.H."/>
            <person name="Dutcher S."/>
            <person name="Estelle M."/>
            <person name="Fawcett J.A."/>
            <person name="Gundlach H."/>
            <person name="Hanada K."/>
            <person name="Heyl A."/>
            <person name="Hicks K.A."/>
            <person name="Hugh J."/>
            <person name="Lohr M."/>
            <person name="Mayer K."/>
            <person name="Melkozernov A."/>
            <person name="Murata T."/>
            <person name="Nelson D."/>
            <person name="Pils B."/>
            <person name="Prigge M."/>
            <person name="Reiss B."/>
            <person name="Renner T."/>
            <person name="Rombauts S."/>
            <person name="Rushton P."/>
            <person name="Sanderfoot A."/>
            <person name="Schween G."/>
            <person name="Shiu S.-H."/>
            <person name="Stueber K."/>
            <person name="Theodoulou F.L."/>
            <person name="Tu H."/>
            <person name="Van de Peer Y."/>
            <person name="Verrier P.J."/>
            <person name="Waters E."/>
            <person name="Wood A."/>
            <person name="Yang L."/>
            <person name="Cove D."/>
            <person name="Cuming A."/>
            <person name="Hasebe M."/>
            <person name="Lucas S."/>
            <person name="Mishler D.B."/>
            <person name="Reski R."/>
            <person name="Grigoriev I."/>
            <person name="Quatrano R.S."/>
            <person name="Boore J.L."/>
        </authorList>
    </citation>
    <scope>NUCLEOTIDE SEQUENCE [LARGE SCALE GENOMIC DNA]</scope>
    <source>
        <strain evidence="2 3">cv. Gransden 2004</strain>
    </source>
</reference>
<dbReference type="GO" id="GO:0003676">
    <property type="term" value="F:nucleic acid binding"/>
    <property type="evidence" value="ECO:0007669"/>
    <property type="project" value="InterPro"/>
</dbReference>
<evidence type="ECO:0008006" key="4">
    <source>
        <dbReference type="Google" id="ProtNLM"/>
    </source>
</evidence>
<name>A0A2K1LBA9_PHYPA</name>
<sequence>MYYQVATYVSHCKLKPLSIMDLYYYWSLDLTRLLIVTSHGAKYVLMMIELVALLQNSSSMVFLNQVPTYFGVLIEVLMDHGSEFLGMLEALCAKALICHYTSFRNYPKANYLAKQIIQIIKYSLQKYGLLLNNHCNSDLMLL</sequence>